<dbReference type="EMBL" id="MLJW01000247">
    <property type="protein sequence ID" value="OIQ91843.1"/>
    <property type="molecule type" value="Genomic_DNA"/>
</dbReference>
<evidence type="ECO:0000313" key="3">
    <source>
        <dbReference type="EMBL" id="OIQ91843.1"/>
    </source>
</evidence>
<feature type="transmembrane region" description="Helical" evidence="1">
    <location>
        <begin position="86"/>
        <end position="107"/>
    </location>
</feature>
<dbReference type="Pfam" id="PF00990">
    <property type="entry name" value="GGDEF"/>
    <property type="match status" value="1"/>
</dbReference>
<dbReference type="AlphaFoldDB" id="A0A1J5RQT8"/>
<feature type="transmembrane region" description="Helical" evidence="1">
    <location>
        <begin position="113"/>
        <end position="130"/>
    </location>
</feature>
<dbReference type="PROSITE" id="PS50887">
    <property type="entry name" value="GGDEF"/>
    <property type="match status" value="1"/>
</dbReference>
<keyword evidence="1" id="KW-1133">Transmembrane helix</keyword>
<dbReference type="Gene3D" id="3.30.70.270">
    <property type="match status" value="1"/>
</dbReference>
<dbReference type="PANTHER" id="PTHR46663:SF3">
    <property type="entry name" value="SLL0267 PROTEIN"/>
    <property type="match status" value="1"/>
</dbReference>
<proteinExistence type="predicted"/>
<accession>A0A1J5RQT8</accession>
<feature type="transmembrane region" description="Helical" evidence="1">
    <location>
        <begin position="175"/>
        <end position="195"/>
    </location>
</feature>
<dbReference type="PANTHER" id="PTHR46663">
    <property type="entry name" value="DIGUANYLATE CYCLASE DGCT-RELATED"/>
    <property type="match status" value="1"/>
</dbReference>
<comment type="caution">
    <text evidence="3">The sequence shown here is derived from an EMBL/GenBank/DDBJ whole genome shotgun (WGS) entry which is preliminary data.</text>
</comment>
<evidence type="ECO:0000259" key="2">
    <source>
        <dbReference type="PROSITE" id="PS50887"/>
    </source>
</evidence>
<dbReference type="FunFam" id="3.30.70.270:FF:000001">
    <property type="entry name" value="Diguanylate cyclase domain protein"/>
    <property type="match status" value="1"/>
</dbReference>
<sequence length="397" mass="44361">MLKSLIQSLNAWSHWGCDGVESHSLQRKIFHVNVAAFIAILSMAFFAVLNALTGNAALIKSDIAQIPFYFFVLAVPWLNRRGHAGFARWLLSLSVTAAIAANIWLANGSWLDLHFYFILIALLGVLFFPLRQWVSIVLLFVVNASLFVYCGYFGVEPDPALLSLDATTATIFRATYVSTSLFTLLFITWLGEYVANKNERELEKLSGMDQLTQLPNRRRLEQRLAEKIAVSKRTGQRGAVMFLDLDNFKPLNDAHGHAAGDMLLQEVARRIRGCIREIDMVARFGGDEFVILLSELGTDKEDAKWRAAQVAEKIRVTLAEPYRIAARAAQGPTGQVEHRCPASIGVEMFVGGAMSEVDILKRADAAMYEAKEHGRNAVRFHEEKQHAWDNPQLPATV</sequence>
<dbReference type="NCBIfam" id="TIGR00254">
    <property type="entry name" value="GGDEF"/>
    <property type="match status" value="1"/>
</dbReference>
<dbReference type="SUPFAM" id="SSF55073">
    <property type="entry name" value="Nucleotide cyclase"/>
    <property type="match status" value="1"/>
</dbReference>
<keyword evidence="1" id="KW-0812">Transmembrane</keyword>
<dbReference type="GO" id="GO:0052621">
    <property type="term" value="F:diguanylate cyclase activity"/>
    <property type="evidence" value="ECO:0007669"/>
    <property type="project" value="UniProtKB-EC"/>
</dbReference>
<dbReference type="InterPro" id="IPR048432">
    <property type="entry name" value="MASE7"/>
</dbReference>
<protein>
    <submittedName>
        <fullName evidence="3">Putative diguanylate cyclase YegE</fullName>
        <ecNumber evidence="3">2.7.7.65</ecNumber>
    </submittedName>
</protein>
<gene>
    <name evidence="3" type="primary">yegE_29</name>
    <name evidence="3" type="ORF">GALL_262140</name>
</gene>
<dbReference type="InterPro" id="IPR052163">
    <property type="entry name" value="DGC-Regulatory_Protein"/>
</dbReference>
<name>A0A1J5RQT8_9ZZZZ</name>
<keyword evidence="1" id="KW-0472">Membrane</keyword>
<evidence type="ECO:0000256" key="1">
    <source>
        <dbReference type="SAM" id="Phobius"/>
    </source>
</evidence>
<dbReference type="CDD" id="cd01949">
    <property type="entry name" value="GGDEF"/>
    <property type="match status" value="1"/>
</dbReference>
<keyword evidence="3" id="KW-0548">Nucleotidyltransferase</keyword>
<dbReference type="SMART" id="SM00267">
    <property type="entry name" value="GGDEF"/>
    <property type="match status" value="1"/>
</dbReference>
<feature type="transmembrane region" description="Helical" evidence="1">
    <location>
        <begin position="137"/>
        <end position="155"/>
    </location>
</feature>
<dbReference type="InterPro" id="IPR000160">
    <property type="entry name" value="GGDEF_dom"/>
</dbReference>
<feature type="transmembrane region" description="Helical" evidence="1">
    <location>
        <begin position="63"/>
        <end position="79"/>
    </location>
</feature>
<dbReference type="Pfam" id="PF20967">
    <property type="entry name" value="MASE7"/>
    <property type="match status" value="1"/>
</dbReference>
<keyword evidence="3" id="KW-0808">Transferase</keyword>
<dbReference type="InterPro" id="IPR043128">
    <property type="entry name" value="Rev_trsase/Diguanyl_cyclase"/>
</dbReference>
<dbReference type="EC" id="2.7.7.65" evidence="3"/>
<dbReference type="InterPro" id="IPR029787">
    <property type="entry name" value="Nucleotide_cyclase"/>
</dbReference>
<feature type="transmembrane region" description="Helical" evidence="1">
    <location>
        <begin position="30"/>
        <end position="51"/>
    </location>
</feature>
<feature type="domain" description="GGDEF" evidence="2">
    <location>
        <begin position="236"/>
        <end position="383"/>
    </location>
</feature>
<reference evidence="3" key="1">
    <citation type="submission" date="2016-10" db="EMBL/GenBank/DDBJ databases">
        <title>Sequence of Gallionella enrichment culture.</title>
        <authorList>
            <person name="Poehlein A."/>
            <person name="Muehling M."/>
            <person name="Daniel R."/>
        </authorList>
    </citation>
    <scope>NUCLEOTIDE SEQUENCE</scope>
</reference>
<organism evidence="3">
    <name type="scientific">mine drainage metagenome</name>
    <dbReference type="NCBI Taxonomy" id="410659"/>
    <lineage>
        <taxon>unclassified sequences</taxon>
        <taxon>metagenomes</taxon>
        <taxon>ecological metagenomes</taxon>
    </lineage>
</organism>